<protein>
    <recommendedName>
        <fullName evidence="3">4-amino-4-deoxychorismate lyase</fullName>
    </recommendedName>
</protein>
<dbReference type="SUPFAM" id="SSF56752">
    <property type="entry name" value="D-aminoacid aminotransferase-like PLP-dependent enzymes"/>
    <property type="match status" value="1"/>
</dbReference>
<dbReference type="RefSeq" id="WP_204260371.1">
    <property type="nucleotide sequence ID" value="NZ_JAABOP010000001.1"/>
</dbReference>
<dbReference type="InterPro" id="IPR036038">
    <property type="entry name" value="Aminotransferase-like"/>
</dbReference>
<dbReference type="AlphaFoldDB" id="A0A6P0UD33"/>
<dbReference type="Pfam" id="PF01063">
    <property type="entry name" value="Aminotran_4"/>
    <property type="match status" value="1"/>
</dbReference>
<evidence type="ECO:0000313" key="1">
    <source>
        <dbReference type="EMBL" id="NER10380.1"/>
    </source>
</evidence>
<dbReference type="InterPro" id="IPR001544">
    <property type="entry name" value="Aminotrans_IV"/>
</dbReference>
<evidence type="ECO:0000313" key="2">
    <source>
        <dbReference type="Proteomes" id="UP000468443"/>
    </source>
</evidence>
<dbReference type="Gene3D" id="3.30.470.10">
    <property type="match status" value="1"/>
</dbReference>
<name>A0A6P0UD33_9FLAO</name>
<gene>
    <name evidence="1" type="ORF">GWK09_07615</name>
</gene>
<dbReference type="EMBL" id="JAABOP010000001">
    <property type="protein sequence ID" value="NER10380.1"/>
    <property type="molecule type" value="Genomic_DNA"/>
</dbReference>
<accession>A0A6P0UD33</accession>
<organism evidence="1 2">
    <name type="scientific">Muriicola jejuensis</name>
    <dbReference type="NCBI Taxonomy" id="504488"/>
    <lineage>
        <taxon>Bacteria</taxon>
        <taxon>Pseudomonadati</taxon>
        <taxon>Bacteroidota</taxon>
        <taxon>Flavobacteriia</taxon>
        <taxon>Flavobacteriales</taxon>
        <taxon>Flavobacteriaceae</taxon>
        <taxon>Muriicola</taxon>
    </lineage>
</organism>
<dbReference type="InterPro" id="IPR043132">
    <property type="entry name" value="BCAT-like_C"/>
</dbReference>
<comment type="caution">
    <text evidence="1">The sequence shown here is derived from an EMBL/GenBank/DDBJ whole genome shotgun (WGS) entry which is preliminary data.</text>
</comment>
<evidence type="ECO:0008006" key="3">
    <source>
        <dbReference type="Google" id="ProtNLM"/>
    </source>
</evidence>
<keyword evidence="2" id="KW-1185">Reference proteome</keyword>
<dbReference type="Proteomes" id="UP000468443">
    <property type="component" value="Unassembled WGS sequence"/>
</dbReference>
<sequence>MRLNRTMEHHGSASFDLKDSIDVPLGARKGIYKCRVTYSTQGLVRTEFIEYKKRRVVSISPVNIGDRVYSFKYGQRNWIEELLKQSGTDEIMMCQNGRITDASYANLVFFDGTRWITPAEPLLKGVRRHQLLLDQVIVEEDLRLEDLCRFSHVKLINAMMTWEESPVLTL</sequence>
<dbReference type="InterPro" id="IPR043131">
    <property type="entry name" value="BCAT-like_N"/>
</dbReference>
<proteinExistence type="predicted"/>
<dbReference type="Gene3D" id="3.20.10.10">
    <property type="entry name" value="D-amino Acid Aminotransferase, subunit A, domain 2"/>
    <property type="match status" value="1"/>
</dbReference>
<dbReference type="GO" id="GO:0003824">
    <property type="term" value="F:catalytic activity"/>
    <property type="evidence" value="ECO:0007669"/>
    <property type="project" value="InterPro"/>
</dbReference>
<reference evidence="1 2" key="1">
    <citation type="submission" date="2020-01" db="EMBL/GenBank/DDBJ databases">
        <title>Muriicola jejuensis KCTC 22299.</title>
        <authorList>
            <person name="Wang G."/>
        </authorList>
    </citation>
    <scope>NUCLEOTIDE SEQUENCE [LARGE SCALE GENOMIC DNA]</scope>
    <source>
        <strain evidence="1 2">KCTC 22299</strain>
    </source>
</reference>